<dbReference type="RefSeq" id="WP_197683984.1">
    <property type="nucleotide sequence ID" value="NZ_JOEF01000037.1"/>
</dbReference>
<dbReference type="InterPro" id="IPR016169">
    <property type="entry name" value="FAD-bd_PCMH_sub2"/>
</dbReference>
<feature type="domain" description="FAD-binding PCMH-type" evidence="1">
    <location>
        <begin position="49"/>
        <end position="220"/>
    </location>
</feature>
<dbReference type="GO" id="GO:0071949">
    <property type="term" value="F:FAD binding"/>
    <property type="evidence" value="ECO:0007669"/>
    <property type="project" value="InterPro"/>
</dbReference>
<dbReference type="AlphaFoldDB" id="A0A1G9SRU2"/>
<dbReference type="PANTHER" id="PTHR11748">
    <property type="entry name" value="D-LACTATE DEHYDROGENASE"/>
    <property type="match status" value="1"/>
</dbReference>
<sequence>MSAAVTDLAALIGDLEDLLGPEAVSVDPTARRVASTDWAHMSPILAAKLPAGLADVVAYPSTPEQIAGTVRLAHRHRVPVTPRGQGTGNYGQGIPLRDGLVIDTSRCARILDIGPGWIRAEAGVSLAAIEAAARREGQEIAIMPSTVGSAIAGFIAGGSGGTGSVENGFTWDEYVHSMDIAPCTDEGSLITVDSGQCAPHIHAYGVTGVIATATVALVPRRDWIGLFASFAEEEAALAAAHELLRLDPAPRILSVDEPGVLETYPKDKAIPEGRFSVRAVIDQSCTTSASQTVTSHGGIVEAVREKGAAYLASLSFNHVTHRARKARPELCHLQVHGEALTTRPDEVRAVLPGTLLHLDGFRVDRTAGVDGRGLVGMLLCRFDGADALYAGIEGLNAVGVEVHDPHTWLLHNDNLDEIREAAERFDPEGLLNPGKLPSR</sequence>
<dbReference type="InterPro" id="IPR036318">
    <property type="entry name" value="FAD-bd_PCMH-like_sf"/>
</dbReference>
<dbReference type="Proteomes" id="UP000183376">
    <property type="component" value="Chromosome I"/>
</dbReference>
<dbReference type="eggNOG" id="COG0277">
    <property type="taxonomic scope" value="Bacteria"/>
</dbReference>
<dbReference type="STRING" id="211114.SAMN04489726_1340"/>
<reference evidence="2 3" key="1">
    <citation type="submission" date="2016-10" db="EMBL/GenBank/DDBJ databases">
        <authorList>
            <person name="de Groot N.N."/>
        </authorList>
    </citation>
    <scope>NUCLEOTIDE SEQUENCE [LARGE SCALE GENOMIC DNA]</scope>
    <source>
        <strain evidence="2 3">DSM 44149</strain>
    </source>
</reference>
<evidence type="ECO:0000313" key="3">
    <source>
        <dbReference type="Proteomes" id="UP000183376"/>
    </source>
</evidence>
<dbReference type="PROSITE" id="PS51387">
    <property type="entry name" value="FAD_PCMH"/>
    <property type="match status" value="1"/>
</dbReference>
<dbReference type="GO" id="GO:1903457">
    <property type="term" value="P:lactate catabolic process"/>
    <property type="evidence" value="ECO:0007669"/>
    <property type="project" value="TreeGrafter"/>
</dbReference>
<evidence type="ECO:0000313" key="2">
    <source>
        <dbReference type="EMBL" id="SDM38067.1"/>
    </source>
</evidence>
<dbReference type="SUPFAM" id="SSF56176">
    <property type="entry name" value="FAD-binding/transporter-associated domain-like"/>
    <property type="match status" value="1"/>
</dbReference>
<keyword evidence="3" id="KW-1185">Reference proteome</keyword>
<dbReference type="Gene3D" id="3.30.465.10">
    <property type="match status" value="1"/>
</dbReference>
<name>A0A1G9SRU2_ALLAB</name>
<dbReference type="PANTHER" id="PTHR11748:SF119">
    <property type="entry name" value="D-2-HYDROXYGLUTARATE DEHYDROGENASE"/>
    <property type="match status" value="1"/>
</dbReference>
<gene>
    <name evidence="2" type="ORF">SAMN04489726_1340</name>
</gene>
<dbReference type="EMBL" id="LT629701">
    <property type="protein sequence ID" value="SDM38067.1"/>
    <property type="molecule type" value="Genomic_DNA"/>
</dbReference>
<dbReference type="InterPro" id="IPR006094">
    <property type="entry name" value="Oxid_FAD_bind_N"/>
</dbReference>
<dbReference type="GO" id="GO:0008720">
    <property type="term" value="F:D-lactate dehydrogenase (NAD+) activity"/>
    <property type="evidence" value="ECO:0007669"/>
    <property type="project" value="TreeGrafter"/>
</dbReference>
<organism evidence="2 3">
    <name type="scientific">Allokutzneria albata</name>
    <name type="common">Kibdelosporangium albatum</name>
    <dbReference type="NCBI Taxonomy" id="211114"/>
    <lineage>
        <taxon>Bacteria</taxon>
        <taxon>Bacillati</taxon>
        <taxon>Actinomycetota</taxon>
        <taxon>Actinomycetes</taxon>
        <taxon>Pseudonocardiales</taxon>
        <taxon>Pseudonocardiaceae</taxon>
        <taxon>Allokutzneria</taxon>
    </lineage>
</organism>
<evidence type="ECO:0000259" key="1">
    <source>
        <dbReference type="PROSITE" id="PS51387"/>
    </source>
</evidence>
<dbReference type="InterPro" id="IPR016166">
    <property type="entry name" value="FAD-bd_PCMH"/>
</dbReference>
<dbReference type="GO" id="GO:0004458">
    <property type="term" value="F:D-lactate dehydrogenase (cytochrome) activity"/>
    <property type="evidence" value="ECO:0007669"/>
    <property type="project" value="TreeGrafter"/>
</dbReference>
<dbReference type="Pfam" id="PF01565">
    <property type="entry name" value="FAD_binding_4"/>
    <property type="match status" value="1"/>
</dbReference>
<accession>A0A1G9SRU2</accession>
<proteinExistence type="predicted"/>
<protein>
    <submittedName>
        <fullName evidence="2">FAD/FMN-containing dehydrogenase</fullName>
    </submittedName>
</protein>